<dbReference type="RefSeq" id="WP_007414279.1">
    <property type="nucleotide sequence ID" value="NZ_ABOX02000008.1"/>
</dbReference>
<dbReference type="AlphaFoldDB" id="B9XEN1"/>
<gene>
    <name evidence="1" type="ORF">Cflav_PD4785</name>
</gene>
<dbReference type="PANTHER" id="PTHR36183:SF2">
    <property type="entry name" value="BETA-GLUCURONIDASE C-TERMINAL DOMAIN-CONTAINING PROTEIN"/>
    <property type="match status" value="1"/>
</dbReference>
<sequence length="476" mass="50861" precursor="true">MKLISGLIRLICVVGLWGGAAVAQSPIDLTIGTETSGATIPDDFVGLSFGMKALLPKEGGTHFFSATNTSLITLFQNVGITHLRVGGTTVESPVTTPIPGETDIDNLFAFVRAARVKKVIYSLRLLEPDPAMHYAETNAVLAKYIWSHYRSNLDCFALGNEPDLRRVYNQDWAITNFTTYIGRWEKFASAISNAVPEAKFAGPDASSGNVHWTIDFADAEKNSGLISAVVEHFYVGGAGRGLSPAEGIETMLSPDWIKANQTIYDKVTAVVLSNGLPFRFTEANDHYTGGVPGGSDTFAGALWALDFLHWWAAHDAKGVDFHNTQWAVNGALTLDAQGRVTINPKAYGLAVFNLGGHGRVQPISISNPDGVNLTAYAVRDGGNLFVTIINKDHGAGARGAEVTIRADGMSGRAEAMFLTAPGGDAAAKTDVMLGGKLITNDGPWRGKWVRVKSAKAGEWRVGVEKTSAVVVRIGGR</sequence>
<dbReference type="PANTHER" id="PTHR36183">
    <property type="entry name" value="BETA-GLUCURONIDASE"/>
    <property type="match status" value="1"/>
</dbReference>
<accession>B9XEN1</accession>
<dbReference type="Gene3D" id="2.60.40.1180">
    <property type="entry name" value="Golgi alpha-mannosidase II"/>
    <property type="match status" value="1"/>
</dbReference>
<dbReference type="InterPro" id="IPR017853">
    <property type="entry name" value="GH"/>
</dbReference>
<protein>
    <submittedName>
        <fullName evidence="1">Uncharacterized protein</fullName>
    </submittedName>
</protein>
<dbReference type="SUPFAM" id="SSF51445">
    <property type="entry name" value="(Trans)glycosidases"/>
    <property type="match status" value="1"/>
</dbReference>
<dbReference type="OrthoDB" id="5166947at2"/>
<proteinExistence type="predicted"/>
<reference evidence="1 2" key="1">
    <citation type="journal article" date="2011" name="J. Bacteriol.">
        <title>Genome sequence of 'Pedosphaera parvula' Ellin514, an aerobic Verrucomicrobial isolate from pasture soil.</title>
        <authorList>
            <person name="Kant R."/>
            <person name="van Passel M.W."/>
            <person name="Sangwan P."/>
            <person name="Palva A."/>
            <person name="Lucas S."/>
            <person name="Copeland A."/>
            <person name="Lapidus A."/>
            <person name="Glavina Del Rio T."/>
            <person name="Dalin E."/>
            <person name="Tice H."/>
            <person name="Bruce D."/>
            <person name="Goodwin L."/>
            <person name="Pitluck S."/>
            <person name="Chertkov O."/>
            <person name="Larimer F.W."/>
            <person name="Land M.L."/>
            <person name="Hauser L."/>
            <person name="Brettin T.S."/>
            <person name="Detter J.C."/>
            <person name="Han S."/>
            <person name="de Vos W.M."/>
            <person name="Janssen P.H."/>
            <person name="Smidt H."/>
        </authorList>
    </citation>
    <scope>NUCLEOTIDE SEQUENCE [LARGE SCALE GENOMIC DNA]</scope>
    <source>
        <strain evidence="1 2">Ellin514</strain>
    </source>
</reference>
<evidence type="ECO:0000313" key="2">
    <source>
        <dbReference type="Proteomes" id="UP000003688"/>
    </source>
</evidence>
<dbReference type="STRING" id="320771.Cflav_PD4785"/>
<dbReference type="Proteomes" id="UP000003688">
    <property type="component" value="Unassembled WGS sequence"/>
</dbReference>
<dbReference type="Gene3D" id="3.20.20.80">
    <property type="entry name" value="Glycosidases"/>
    <property type="match status" value="1"/>
</dbReference>
<dbReference type="EMBL" id="ABOX02000008">
    <property type="protein sequence ID" value="EEF61745.1"/>
    <property type="molecule type" value="Genomic_DNA"/>
</dbReference>
<name>B9XEN1_PEDPL</name>
<evidence type="ECO:0000313" key="1">
    <source>
        <dbReference type="EMBL" id="EEF61745.1"/>
    </source>
</evidence>
<dbReference type="InterPro" id="IPR013780">
    <property type="entry name" value="Glyco_hydro_b"/>
</dbReference>
<dbReference type="InterPro" id="IPR052974">
    <property type="entry name" value="GH79_Enzymes"/>
</dbReference>
<keyword evidence="2" id="KW-1185">Reference proteome</keyword>
<comment type="caution">
    <text evidence="1">The sequence shown here is derived from an EMBL/GenBank/DDBJ whole genome shotgun (WGS) entry which is preliminary data.</text>
</comment>
<organism evidence="1 2">
    <name type="scientific">Pedosphaera parvula (strain Ellin514)</name>
    <dbReference type="NCBI Taxonomy" id="320771"/>
    <lineage>
        <taxon>Bacteria</taxon>
        <taxon>Pseudomonadati</taxon>
        <taxon>Verrucomicrobiota</taxon>
        <taxon>Pedosphaerae</taxon>
        <taxon>Pedosphaerales</taxon>
        <taxon>Pedosphaeraceae</taxon>
        <taxon>Pedosphaera</taxon>
    </lineage>
</organism>